<dbReference type="CDD" id="cd03244">
    <property type="entry name" value="ABCC_MRP_domain2"/>
    <property type="match status" value="1"/>
</dbReference>
<feature type="signal peptide" evidence="10">
    <location>
        <begin position="1"/>
        <end position="26"/>
    </location>
</feature>
<keyword evidence="10" id="KW-0732">Signal</keyword>
<keyword evidence="4" id="KW-0677">Repeat</keyword>
<evidence type="ECO:0000256" key="6">
    <source>
        <dbReference type="ARBA" id="ARBA00022840"/>
    </source>
</evidence>
<name>A0AA38IBU3_9CUCU</name>
<keyword evidence="6" id="KW-0067">ATP-binding</keyword>
<keyword evidence="3" id="KW-0812">Transmembrane</keyword>
<keyword evidence="2" id="KW-0813">Transport</keyword>
<feature type="chain" id="PRO_5041443069" description="ABC transporter domain-containing protein" evidence="10">
    <location>
        <begin position="27"/>
        <end position="315"/>
    </location>
</feature>
<dbReference type="GO" id="GO:0005524">
    <property type="term" value="F:ATP binding"/>
    <property type="evidence" value="ECO:0007669"/>
    <property type="project" value="UniProtKB-KW"/>
</dbReference>
<reference evidence="12" key="1">
    <citation type="journal article" date="2023" name="G3 (Bethesda)">
        <title>Whole genome assemblies of Zophobas morio and Tenebrio molitor.</title>
        <authorList>
            <person name="Kaur S."/>
            <person name="Stinson S.A."/>
            <person name="diCenzo G.C."/>
        </authorList>
    </citation>
    <scope>NUCLEOTIDE SEQUENCE</scope>
    <source>
        <strain evidence="12">QUZm001</strain>
    </source>
</reference>
<dbReference type="InterPro" id="IPR003439">
    <property type="entry name" value="ABC_transporter-like_ATP-bd"/>
</dbReference>
<sequence>MLATDEIILMTFAVILFLALDDKMAATKVGLVLSQIFSLTTSEHCFYDTITKFQNQMITVERLLEYTKQKQESKDGLVIEHWPKGCEIRFKDVSLSYKSDQDHVLKHLNFVIKNKQKVAIVGRTGSGKTSLISTLVRLYDFEGTIFIGNVDIKTLPVDFLRTKISVVPQEPTIFSGTLRENIDPRGQYSDVDIWKAISTVNLSLFRNLDEKIDNNLSVGQKQLICMCRALVRRNKIVIFDESNASVDSDTEALIQKVISDIFAECTVIAVMHKLRYVLNFDLVLVVDKGMIIEYGDPSSLLKKKNGMLSNLFNRQ</sequence>
<dbReference type="PROSITE" id="PS00211">
    <property type="entry name" value="ABC_TRANSPORTER_1"/>
    <property type="match status" value="1"/>
</dbReference>
<evidence type="ECO:0000313" key="13">
    <source>
        <dbReference type="Proteomes" id="UP001168821"/>
    </source>
</evidence>
<gene>
    <name evidence="12" type="ORF">Zmor_018633</name>
</gene>
<dbReference type="InterPro" id="IPR050173">
    <property type="entry name" value="ABC_transporter_C-like"/>
</dbReference>
<evidence type="ECO:0000256" key="4">
    <source>
        <dbReference type="ARBA" id="ARBA00022737"/>
    </source>
</evidence>
<accession>A0AA38IBU3</accession>
<dbReference type="InterPro" id="IPR027417">
    <property type="entry name" value="P-loop_NTPase"/>
</dbReference>
<dbReference type="Pfam" id="PF00005">
    <property type="entry name" value="ABC_tran"/>
    <property type="match status" value="1"/>
</dbReference>
<keyword evidence="9" id="KW-0325">Glycoprotein</keyword>
<evidence type="ECO:0000256" key="9">
    <source>
        <dbReference type="ARBA" id="ARBA00023180"/>
    </source>
</evidence>
<dbReference type="InterPro" id="IPR003593">
    <property type="entry name" value="AAA+_ATPase"/>
</dbReference>
<dbReference type="PROSITE" id="PS50893">
    <property type="entry name" value="ABC_TRANSPORTER_2"/>
    <property type="match status" value="1"/>
</dbReference>
<dbReference type="GO" id="GO:0016887">
    <property type="term" value="F:ATP hydrolysis activity"/>
    <property type="evidence" value="ECO:0007669"/>
    <property type="project" value="InterPro"/>
</dbReference>
<dbReference type="Proteomes" id="UP001168821">
    <property type="component" value="Unassembled WGS sequence"/>
</dbReference>
<evidence type="ECO:0000256" key="5">
    <source>
        <dbReference type="ARBA" id="ARBA00022741"/>
    </source>
</evidence>
<evidence type="ECO:0000256" key="3">
    <source>
        <dbReference type="ARBA" id="ARBA00022692"/>
    </source>
</evidence>
<dbReference type="SUPFAM" id="SSF52540">
    <property type="entry name" value="P-loop containing nucleoside triphosphate hydrolases"/>
    <property type="match status" value="1"/>
</dbReference>
<keyword evidence="5" id="KW-0547">Nucleotide-binding</keyword>
<protein>
    <recommendedName>
        <fullName evidence="11">ABC transporter domain-containing protein</fullName>
    </recommendedName>
</protein>
<evidence type="ECO:0000256" key="10">
    <source>
        <dbReference type="SAM" id="SignalP"/>
    </source>
</evidence>
<dbReference type="GO" id="GO:0042626">
    <property type="term" value="F:ATPase-coupled transmembrane transporter activity"/>
    <property type="evidence" value="ECO:0007669"/>
    <property type="project" value="TreeGrafter"/>
</dbReference>
<keyword evidence="7" id="KW-1133">Transmembrane helix</keyword>
<dbReference type="SMART" id="SM00382">
    <property type="entry name" value="AAA"/>
    <property type="match status" value="1"/>
</dbReference>
<evidence type="ECO:0000256" key="1">
    <source>
        <dbReference type="ARBA" id="ARBA00004141"/>
    </source>
</evidence>
<keyword evidence="13" id="KW-1185">Reference proteome</keyword>
<dbReference type="InterPro" id="IPR017871">
    <property type="entry name" value="ABC_transporter-like_CS"/>
</dbReference>
<dbReference type="PANTHER" id="PTHR24223">
    <property type="entry name" value="ATP-BINDING CASSETTE SUB-FAMILY C"/>
    <property type="match status" value="1"/>
</dbReference>
<organism evidence="12 13">
    <name type="scientific">Zophobas morio</name>
    <dbReference type="NCBI Taxonomy" id="2755281"/>
    <lineage>
        <taxon>Eukaryota</taxon>
        <taxon>Metazoa</taxon>
        <taxon>Ecdysozoa</taxon>
        <taxon>Arthropoda</taxon>
        <taxon>Hexapoda</taxon>
        <taxon>Insecta</taxon>
        <taxon>Pterygota</taxon>
        <taxon>Neoptera</taxon>
        <taxon>Endopterygota</taxon>
        <taxon>Coleoptera</taxon>
        <taxon>Polyphaga</taxon>
        <taxon>Cucujiformia</taxon>
        <taxon>Tenebrionidae</taxon>
        <taxon>Zophobas</taxon>
    </lineage>
</organism>
<dbReference type="Gene3D" id="3.40.50.300">
    <property type="entry name" value="P-loop containing nucleotide triphosphate hydrolases"/>
    <property type="match status" value="1"/>
</dbReference>
<proteinExistence type="predicted"/>
<dbReference type="AlphaFoldDB" id="A0AA38IBU3"/>
<dbReference type="GO" id="GO:0016020">
    <property type="term" value="C:membrane"/>
    <property type="evidence" value="ECO:0007669"/>
    <property type="project" value="UniProtKB-SubCell"/>
</dbReference>
<evidence type="ECO:0000313" key="12">
    <source>
        <dbReference type="EMBL" id="KAJ3652690.1"/>
    </source>
</evidence>
<dbReference type="FunFam" id="3.40.50.300:FF:001172">
    <property type="entry name" value="Cystic fibrosis transmembrane conductance regulator"/>
    <property type="match status" value="1"/>
</dbReference>
<comment type="subcellular location">
    <subcellularLocation>
        <location evidence="1">Membrane</location>
        <topology evidence="1">Multi-pass membrane protein</topology>
    </subcellularLocation>
</comment>
<evidence type="ECO:0000256" key="8">
    <source>
        <dbReference type="ARBA" id="ARBA00023136"/>
    </source>
</evidence>
<evidence type="ECO:0000256" key="2">
    <source>
        <dbReference type="ARBA" id="ARBA00022448"/>
    </source>
</evidence>
<dbReference type="EMBL" id="JALNTZ010000005">
    <property type="protein sequence ID" value="KAJ3652690.1"/>
    <property type="molecule type" value="Genomic_DNA"/>
</dbReference>
<comment type="caution">
    <text evidence="12">The sequence shown here is derived from an EMBL/GenBank/DDBJ whole genome shotgun (WGS) entry which is preliminary data.</text>
</comment>
<keyword evidence="8" id="KW-0472">Membrane</keyword>
<dbReference type="PANTHER" id="PTHR24223:SF448">
    <property type="entry name" value="FI20146P1-RELATED"/>
    <property type="match status" value="1"/>
</dbReference>
<evidence type="ECO:0000259" key="11">
    <source>
        <dbReference type="PROSITE" id="PS50893"/>
    </source>
</evidence>
<feature type="domain" description="ABC transporter" evidence="11">
    <location>
        <begin position="88"/>
        <end position="313"/>
    </location>
</feature>
<evidence type="ECO:0000256" key="7">
    <source>
        <dbReference type="ARBA" id="ARBA00022989"/>
    </source>
</evidence>